<proteinExistence type="predicted"/>
<sequence length="108" mass="12255">MSKKCVFIGYDEGSKGYRLWVRSEEGFKVVVSKDVGFNEHQFPCIKDGLSGERKFDLDGENEIEVEPSERNQVEELGNHGNDTLFSQPDSSPNPSIQEETVEEHMESD</sequence>
<protein>
    <submittedName>
        <fullName evidence="3">Integrase catalytic domain-containing protein</fullName>
    </submittedName>
</protein>
<name>A0ABD1TG69_9LAMI</name>
<feature type="domain" description="Retroviral polymerase SH3-like" evidence="2">
    <location>
        <begin position="2"/>
        <end position="44"/>
    </location>
</feature>
<dbReference type="InterPro" id="IPR057670">
    <property type="entry name" value="SH3_retrovirus"/>
</dbReference>
<dbReference type="Proteomes" id="UP001604336">
    <property type="component" value="Unassembled WGS sequence"/>
</dbReference>
<evidence type="ECO:0000313" key="3">
    <source>
        <dbReference type="EMBL" id="KAL2511739.1"/>
    </source>
</evidence>
<evidence type="ECO:0000256" key="1">
    <source>
        <dbReference type="SAM" id="MobiDB-lite"/>
    </source>
</evidence>
<dbReference type="Pfam" id="PF25597">
    <property type="entry name" value="SH3_retrovirus"/>
    <property type="match status" value="1"/>
</dbReference>
<dbReference type="EMBL" id="JBFOLK010000005">
    <property type="protein sequence ID" value="KAL2511739.1"/>
    <property type="molecule type" value="Genomic_DNA"/>
</dbReference>
<feature type="region of interest" description="Disordered" evidence="1">
    <location>
        <begin position="63"/>
        <end position="108"/>
    </location>
</feature>
<keyword evidence="4" id="KW-1185">Reference proteome</keyword>
<dbReference type="AlphaFoldDB" id="A0ABD1TG69"/>
<evidence type="ECO:0000259" key="2">
    <source>
        <dbReference type="Pfam" id="PF25597"/>
    </source>
</evidence>
<comment type="caution">
    <text evidence="3">The sequence shown here is derived from an EMBL/GenBank/DDBJ whole genome shotgun (WGS) entry which is preliminary data.</text>
</comment>
<reference evidence="4" key="1">
    <citation type="submission" date="2024-07" db="EMBL/GenBank/DDBJ databases">
        <title>Two chromosome-level genome assemblies of Korean endemic species Abeliophyllum distichum and Forsythia ovata (Oleaceae).</title>
        <authorList>
            <person name="Jang H."/>
        </authorList>
    </citation>
    <scope>NUCLEOTIDE SEQUENCE [LARGE SCALE GENOMIC DNA]</scope>
</reference>
<feature type="compositionally biased region" description="Polar residues" evidence="1">
    <location>
        <begin position="80"/>
        <end position="98"/>
    </location>
</feature>
<evidence type="ECO:0000313" key="4">
    <source>
        <dbReference type="Proteomes" id="UP001604336"/>
    </source>
</evidence>
<organism evidence="3 4">
    <name type="scientific">Abeliophyllum distichum</name>
    <dbReference type="NCBI Taxonomy" id="126358"/>
    <lineage>
        <taxon>Eukaryota</taxon>
        <taxon>Viridiplantae</taxon>
        <taxon>Streptophyta</taxon>
        <taxon>Embryophyta</taxon>
        <taxon>Tracheophyta</taxon>
        <taxon>Spermatophyta</taxon>
        <taxon>Magnoliopsida</taxon>
        <taxon>eudicotyledons</taxon>
        <taxon>Gunneridae</taxon>
        <taxon>Pentapetalae</taxon>
        <taxon>asterids</taxon>
        <taxon>lamiids</taxon>
        <taxon>Lamiales</taxon>
        <taxon>Oleaceae</taxon>
        <taxon>Forsythieae</taxon>
        <taxon>Abeliophyllum</taxon>
    </lineage>
</organism>
<feature type="compositionally biased region" description="Basic and acidic residues" evidence="1">
    <location>
        <begin position="67"/>
        <end position="77"/>
    </location>
</feature>
<gene>
    <name evidence="3" type="ORF">Adt_17339</name>
</gene>
<accession>A0ABD1TG69</accession>